<dbReference type="FunFam" id="3.40.50.300:FF:001329">
    <property type="entry name" value="Small GTP-binding protein, putative"/>
    <property type="match status" value="1"/>
</dbReference>
<evidence type="ECO:0000313" key="5">
    <source>
        <dbReference type="EMBL" id="DAZ97081.1"/>
    </source>
</evidence>
<feature type="region of interest" description="Disordered" evidence="4">
    <location>
        <begin position="883"/>
        <end position="956"/>
    </location>
</feature>
<dbReference type="Gene3D" id="1.25.40.20">
    <property type="entry name" value="Ankyrin repeat-containing domain"/>
    <property type="match status" value="3"/>
</dbReference>
<dbReference type="EMBL" id="DAKRPA010000147">
    <property type="protein sequence ID" value="DAZ97081.1"/>
    <property type="molecule type" value="Genomic_DNA"/>
</dbReference>
<keyword evidence="2 3" id="KW-0040">ANK repeat</keyword>
<dbReference type="Proteomes" id="UP001146120">
    <property type="component" value="Unassembled WGS sequence"/>
</dbReference>
<dbReference type="PROSITE" id="PS51420">
    <property type="entry name" value="RHO"/>
    <property type="match status" value="1"/>
</dbReference>
<accession>A0AAV2YS75</accession>
<feature type="region of interest" description="Disordered" evidence="4">
    <location>
        <begin position="246"/>
        <end position="375"/>
    </location>
</feature>
<dbReference type="NCBIfam" id="TIGR00231">
    <property type="entry name" value="small_GTP"/>
    <property type="match status" value="1"/>
</dbReference>
<proteinExistence type="predicted"/>
<dbReference type="PANTHER" id="PTHR24123">
    <property type="entry name" value="ANKYRIN REPEAT-CONTAINING"/>
    <property type="match status" value="1"/>
</dbReference>
<feature type="compositionally biased region" description="Basic and acidic residues" evidence="4">
    <location>
        <begin position="310"/>
        <end position="365"/>
    </location>
</feature>
<feature type="compositionally biased region" description="Basic and acidic residues" evidence="4">
    <location>
        <begin position="254"/>
        <end position="268"/>
    </location>
</feature>
<keyword evidence="6" id="KW-1185">Reference proteome</keyword>
<feature type="compositionally biased region" description="Polar residues" evidence="4">
    <location>
        <begin position="1023"/>
        <end position="1034"/>
    </location>
</feature>
<dbReference type="AlphaFoldDB" id="A0AAV2YS75"/>
<dbReference type="InterPro" id="IPR002110">
    <property type="entry name" value="Ankyrin_rpt"/>
</dbReference>
<dbReference type="SMART" id="SM00174">
    <property type="entry name" value="RHO"/>
    <property type="match status" value="1"/>
</dbReference>
<dbReference type="SMART" id="SM00173">
    <property type="entry name" value="RAS"/>
    <property type="match status" value="1"/>
</dbReference>
<dbReference type="GO" id="GO:0005525">
    <property type="term" value="F:GTP binding"/>
    <property type="evidence" value="ECO:0007669"/>
    <property type="project" value="InterPro"/>
</dbReference>
<evidence type="ECO:0000256" key="2">
    <source>
        <dbReference type="ARBA" id="ARBA00023043"/>
    </source>
</evidence>
<feature type="repeat" description="ANK" evidence="3">
    <location>
        <begin position="764"/>
        <end position="796"/>
    </location>
</feature>
<evidence type="ECO:0000256" key="3">
    <source>
        <dbReference type="PROSITE-ProRule" id="PRU00023"/>
    </source>
</evidence>
<dbReference type="Pfam" id="PF12796">
    <property type="entry name" value="Ank_2"/>
    <property type="match status" value="4"/>
</dbReference>
<dbReference type="Gene3D" id="3.40.50.300">
    <property type="entry name" value="P-loop containing nucleotide triphosphate hydrolases"/>
    <property type="match status" value="1"/>
</dbReference>
<dbReference type="SUPFAM" id="SSF52540">
    <property type="entry name" value="P-loop containing nucleoside triphosphate hydrolases"/>
    <property type="match status" value="1"/>
</dbReference>
<comment type="caution">
    <text evidence="5">The sequence shown here is derived from an EMBL/GenBank/DDBJ whole genome shotgun (WGS) entry which is preliminary data.</text>
</comment>
<dbReference type="SMART" id="SM00175">
    <property type="entry name" value="RAB"/>
    <property type="match status" value="1"/>
</dbReference>
<dbReference type="InterPro" id="IPR001806">
    <property type="entry name" value="Small_GTPase"/>
</dbReference>
<feature type="repeat" description="ANK" evidence="3">
    <location>
        <begin position="731"/>
        <end position="763"/>
    </location>
</feature>
<dbReference type="PRINTS" id="PR01415">
    <property type="entry name" value="ANKYRIN"/>
</dbReference>
<dbReference type="InterPro" id="IPR005225">
    <property type="entry name" value="Small_GTP-bd"/>
</dbReference>
<organism evidence="5 6">
    <name type="scientific">Lagenidium giganteum</name>
    <dbReference type="NCBI Taxonomy" id="4803"/>
    <lineage>
        <taxon>Eukaryota</taxon>
        <taxon>Sar</taxon>
        <taxon>Stramenopiles</taxon>
        <taxon>Oomycota</taxon>
        <taxon>Peronosporomycetes</taxon>
        <taxon>Pythiales</taxon>
        <taxon>Pythiaceae</taxon>
    </lineage>
</organism>
<feature type="compositionally biased region" description="Polar residues" evidence="4">
    <location>
        <begin position="366"/>
        <end position="375"/>
    </location>
</feature>
<evidence type="ECO:0000256" key="1">
    <source>
        <dbReference type="ARBA" id="ARBA00022737"/>
    </source>
</evidence>
<dbReference type="PANTHER" id="PTHR24123:SF33">
    <property type="entry name" value="PROTEIN HOS4"/>
    <property type="match status" value="1"/>
</dbReference>
<protein>
    <recommendedName>
        <fullName evidence="7">Ras-related protein Rab-23</fullName>
    </recommendedName>
</protein>
<dbReference type="PROSITE" id="PS50088">
    <property type="entry name" value="ANK_REPEAT"/>
    <property type="match status" value="5"/>
</dbReference>
<feature type="region of interest" description="Disordered" evidence="4">
    <location>
        <begin position="1101"/>
        <end position="1122"/>
    </location>
</feature>
<dbReference type="PRINTS" id="PR00449">
    <property type="entry name" value="RASTRNSFRMNG"/>
</dbReference>
<feature type="region of interest" description="Disordered" evidence="4">
    <location>
        <begin position="993"/>
        <end position="1034"/>
    </location>
</feature>
<gene>
    <name evidence="5" type="ORF">N0F65_001265</name>
</gene>
<dbReference type="GO" id="GO:0003924">
    <property type="term" value="F:GTPase activity"/>
    <property type="evidence" value="ECO:0007669"/>
    <property type="project" value="InterPro"/>
</dbReference>
<dbReference type="Pfam" id="PF00071">
    <property type="entry name" value="Ras"/>
    <property type="match status" value="1"/>
</dbReference>
<dbReference type="SMART" id="SM00176">
    <property type="entry name" value="RAN"/>
    <property type="match status" value="1"/>
</dbReference>
<feature type="repeat" description="ANK" evidence="3">
    <location>
        <begin position="506"/>
        <end position="538"/>
    </location>
</feature>
<dbReference type="SMART" id="SM00248">
    <property type="entry name" value="ANK"/>
    <property type="match status" value="9"/>
</dbReference>
<evidence type="ECO:0000313" key="6">
    <source>
        <dbReference type="Proteomes" id="UP001146120"/>
    </source>
</evidence>
<dbReference type="PROSITE" id="PS51421">
    <property type="entry name" value="RAS"/>
    <property type="match status" value="1"/>
</dbReference>
<dbReference type="PROSITE" id="PS50297">
    <property type="entry name" value="ANK_REP_REGION"/>
    <property type="match status" value="5"/>
</dbReference>
<feature type="compositionally biased region" description="Basic and acidic residues" evidence="4">
    <location>
        <begin position="292"/>
        <end position="303"/>
    </location>
</feature>
<sequence length="1122" mass="124682">MRYFEPLAAEKSHEGDAAKTFVTPQGASEHLRPLQAQHEQAERARQVRVMDCDDFEKTLKVIVVGNGNVGKTSMTTRYAKGRFTGNYKKTIGVDFMEKTVELRDLGETIKLMIWDTAGQEEFDTLTSRYYKGAGAVIYVFSTVDRASFDDLPKWKRKVEEECGHICHVLVQNKIDLIDDAAMTRDEVEDMADYMNIRLFRSCVQDNVNVKEVFEYLCRRYMKSGGDDLDEPLQAVADISALSEATKQAAASGGAHDRKGRREFSDVSERAPSSASDGRSSSHDEETSPMPTKKPDKNSARYESGRSGSDGGDRGGRHDSRRYDSGRRGNERSDSGRYDNRDRHGNHHRDDDRYDSDRYDNERHSMGDTTVDGTTAEGTIVPRDAVLAALEYQKNFEYTTVPFNTNAIVDCGESLDRLRYEKREARERRQMLWEDHYATQINDEIIRTTKEKRKKLAHQTAMLAQLKTDADKWNMAIDLKFSDYISATLSVVDETVRMDYLASRSSTGQTPLLRSVKANDVDLVHLLLELGAELTARDDSGRTIFHLAAEFGLPEIFSAALEQLTPENEAILAHVDSQGNSIFHVTAIKGCDAIILTLLHRSTSQALAKKLTPLVNAKNNKLGETPLHLAAKHGHADCVRLLLQVDGAKCSLRNANGSNAVHLALHQTFDIDKLMDVFLEHVSPGDEDSFQTLEEESGLNSLHMAILNNFRQVALGLISQKRVQLNIATRNGGWSPLHLAVMTEEVSIIQSLIDHGVMVDMVDSEGQTALLQACLGGKLDIARKLIKAGANPAHQNNQAHGPLHYLAAFCHDRELLQETIARGADVNAKSLKLNTPLHFAAMNGNAVATAVLLEHGANASAINEDKRSAVYLAKKWRHRAVEELVKPSGTDSDERDATPVRAGSGNRSTQDQRMKLIHQQSMHASRRNKPHSAGGRSGRTRTPIATNRSEDSDLDSLYSFDDEEILSSDGPASNNNGTPQPRTFRELRQRFGLSGQEPKQLTPLELSPGKKEQLQQHLLGGPATSPTQASVSTVSSPMHFTQFTRRFLPNAVEIPWEMTVPMAVSSAIDPSLQRKLKPSIRTSIGLLRDHLAHAQQLNWPHRSGTHSPLRAPVYDKPSGKYVV</sequence>
<reference evidence="5" key="1">
    <citation type="submission" date="2022-11" db="EMBL/GenBank/DDBJ databases">
        <authorList>
            <person name="Morgan W.R."/>
            <person name="Tartar A."/>
        </authorList>
    </citation>
    <scope>NUCLEOTIDE SEQUENCE</scope>
    <source>
        <strain evidence="5">ARSEF 373</strain>
    </source>
</reference>
<dbReference type="InterPro" id="IPR051165">
    <property type="entry name" value="Multifunctional_ANK_Repeat"/>
</dbReference>
<evidence type="ECO:0008006" key="7">
    <source>
        <dbReference type="Google" id="ProtNLM"/>
    </source>
</evidence>
<feature type="repeat" description="ANK" evidence="3">
    <location>
        <begin position="621"/>
        <end position="643"/>
    </location>
</feature>
<feature type="repeat" description="ANK" evidence="3">
    <location>
        <begin position="831"/>
        <end position="863"/>
    </location>
</feature>
<dbReference type="InterPro" id="IPR036770">
    <property type="entry name" value="Ankyrin_rpt-contain_sf"/>
</dbReference>
<dbReference type="InterPro" id="IPR027417">
    <property type="entry name" value="P-loop_NTPase"/>
</dbReference>
<keyword evidence="1" id="KW-0677">Repeat</keyword>
<dbReference type="PROSITE" id="PS51419">
    <property type="entry name" value="RAB"/>
    <property type="match status" value="1"/>
</dbReference>
<evidence type="ECO:0000256" key="4">
    <source>
        <dbReference type="SAM" id="MobiDB-lite"/>
    </source>
</evidence>
<name>A0AAV2YS75_9STRA</name>
<dbReference type="SUPFAM" id="SSF48403">
    <property type="entry name" value="Ankyrin repeat"/>
    <property type="match status" value="1"/>
</dbReference>
<reference evidence="5" key="2">
    <citation type="journal article" date="2023" name="Microbiol Resour">
        <title>Decontamination and Annotation of the Draft Genome Sequence of the Oomycete Lagenidium giganteum ARSEF 373.</title>
        <authorList>
            <person name="Morgan W.R."/>
            <person name="Tartar A."/>
        </authorList>
    </citation>
    <scope>NUCLEOTIDE SEQUENCE</scope>
    <source>
        <strain evidence="5">ARSEF 373</strain>
    </source>
</reference>